<proteinExistence type="predicted"/>
<protein>
    <recommendedName>
        <fullName evidence="4">DUF3999 family protein</fullName>
    </recommendedName>
</protein>
<dbReference type="OrthoDB" id="994644at2"/>
<sequence length="416" mass="47224">MSNQKTQTMKKIFSLISALFIVSFSFAQNYKGKLNQVSESGLNQILLSPEVRSASQNNLDYLRIFDAKNIEVPYVLFEGKSMDSQYENLSILSKNSVPNKVTSVIVSNEKALNLEHLILKIANTDVDKTYSISGSNDNLEWFGLVINQTITDLNDSGKTSVERSFSFPLNNYKFLKFDFVDKNSLPINVLEVGFEKNFAVKKSKIELQDFEQKITTDKKNKQTKIHISFKNPQVIDAIGFDISAPNFYLRDARIVINKTKTQKRTEVNYAETVSNFQLNSKVKNSFEISELFVKEFTIEIDNQDNPELEIKKISLFQKPISILADLKANENYTLKIDSKLSAPAYDLAQSGINFNQNYPIATISNLEQIDNPKDSETADSFWQTPLFMWLCIGLAVLIIGYFAVAMIKDMNKESSS</sequence>
<comment type="caution">
    <text evidence="2">The sequence shown here is derived from an EMBL/GenBank/DDBJ whole genome shotgun (WGS) entry which is preliminary data.</text>
</comment>
<keyword evidence="1" id="KW-0472">Membrane</keyword>
<organism evidence="2 3">
    <name type="scientific">Epilithonimonas xixisoli</name>
    <dbReference type="NCBI Taxonomy" id="1476462"/>
    <lineage>
        <taxon>Bacteria</taxon>
        <taxon>Pseudomonadati</taxon>
        <taxon>Bacteroidota</taxon>
        <taxon>Flavobacteriia</taxon>
        <taxon>Flavobacteriales</taxon>
        <taxon>Weeksellaceae</taxon>
        <taxon>Chryseobacterium group</taxon>
        <taxon>Epilithonimonas</taxon>
    </lineage>
</organism>
<accession>A0A4R8I663</accession>
<keyword evidence="1" id="KW-0812">Transmembrane</keyword>
<evidence type="ECO:0000313" key="3">
    <source>
        <dbReference type="Proteomes" id="UP000295313"/>
    </source>
</evidence>
<dbReference type="EMBL" id="SOEO01000002">
    <property type="protein sequence ID" value="TDX84079.1"/>
    <property type="molecule type" value="Genomic_DNA"/>
</dbReference>
<reference evidence="2 3" key="1">
    <citation type="submission" date="2019-03" db="EMBL/GenBank/DDBJ databases">
        <title>Genomic Encyclopedia of Type Strains, Phase III (KMG-III): the genomes of soil and plant-associated and newly described type strains.</title>
        <authorList>
            <person name="Whitman W."/>
        </authorList>
    </citation>
    <scope>NUCLEOTIDE SEQUENCE [LARGE SCALE GENOMIC DNA]</scope>
    <source>
        <strain evidence="2 3">CGMCC 1.12802</strain>
    </source>
</reference>
<evidence type="ECO:0000313" key="2">
    <source>
        <dbReference type="EMBL" id="TDX84079.1"/>
    </source>
</evidence>
<keyword evidence="1" id="KW-1133">Transmembrane helix</keyword>
<keyword evidence="3" id="KW-1185">Reference proteome</keyword>
<dbReference type="AlphaFoldDB" id="A0A4R8I663"/>
<evidence type="ECO:0008006" key="4">
    <source>
        <dbReference type="Google" id="ProtNLM"/>
    </source>
</evidence>
<feature type="transmembrane region" description="Helical" evidence="1">
    <location>
        <begin position="386"/>
        <end position="407"/>
    </location>
</feature>
<name>A0A4R8I663_9FLAO</name>
<gene>
    <name evidence="2" type="ORF">B0I22_1675</name>
</gene>
<evidence type="ECO:0000256" key="1">
    <source>
        <dbReference type="SAM" id="Phobius"/>
    </source>
</evidence>
<dbReference type="Proteomes" id="UP000295313">
    <property type="component" value="Unassembled WGS sequence"/>
</dbReference>